<dbReference type="VEuPathDB" id="TrichDB:TVAG_252230"/>
<proteinExistence type="predicted"/>
<dbReference type="InParanoid" id="A2DVW5"/>
<dbReference type="AlphaFoldDB" id="A2DVW5"/>
<dbReference type="Proteomes" id="UP000001542">
    <property type="component" value="Unassembled WGS sequence"/>
</dbReference>
<accession>A2DVW5</accession>
<organism evidence="1 2">
    <name type="scientific">Trichomonas vaginalis (strain ATCC PRA-98 / G3)</name>
    <dbReference type="NCBI Taxonomy" id="412133"/>
    <lineage>
        <taxon>Eukaryota</taxon>
        <taxon>Metamonada</taxon>
        <taxon>Parabasalia</taxon>
        <taxon>Trichomonadida</taxon>
        <taxon>Trichomonadidae</taxon>
        <taxon>Trichomonas</taxon>
    </lineage>
</organism>
<dbReference type="RefSeq" id="XP_001327633.1">
    <property type="nucleotide sequence ID" value="XM_001327598.1"/>
</dbReference>
<dbReference type="VEuPathDB" id="TrichDB:TVAGG3_0846140"/>
<dbReference type="EMBL" id="DS113256">
    <property type="protein sequence ID" value="EAY15410.1"/>
    <property type="molecule type" value="Genomic_DNA"/>
</dbReference>
<sequence length="216" mass="23919">MFLFILFESLPSIYEIPGCDSSNTYAITPGDLLTKTVSKDSPICFSGSALIKSDKPFLVTYRIFVERNSKFLLATNGTGTHLYLLTNLEPEEELTLDSCTEIISFDGKPFINNIELGMKQYKCLQGSYAFASKFSFKLTAFNSVTNTKIGVYTKPFSVNGPQYKSIIQCIAPLATCDVQAVPIGDAEKSDTSTTYSIFTTKNSFVFNQNVTDKNDK</sequence>
<gene>
    <name evidence="1" type="ORF">TVAG_252230</name>
</gene>
<evidence type="ECO:0000313" key="1">
    <source>
        <dbReference type="EMBL" id="EAY15410.1"/>
    </source>
</evidence>
<reference evidence="1" key="1">
    <citation type="submission" date="2006-10" db="EMBL/GenBank/DDBJ databases">
        <authorList>
            <person name="Amadeo P."/>
            <person name="Zhao Q."/>
            <person name="Wortman J."/>
            <person name="Fraser-Liggett C."/>
            <person name="Carlton J."/>
        </authorList>
    </citation>
    <scope>NUCLEOTIDE SEQUENCE</scope>
    <source>
        <strain evidence="1">G3</strain>
    </source>
</reference>
<protein>
    <submittedName>
        <fullName evidence="1">Uncharacterized protein</fullName>
    </submittedName>
</protein>
<keyword evidence="2" id="KW-1185">Reference proteome</keyword>
<name>A2DVW5_TRIV3</name>
<evidence type="ECO:0000313" key="2">
    <source>
        <dbReference type="Proteomes" id="UP000001542"/>
    </source>
</evidence>
<dbReference type="KEGG" id="tva:4773406"/>
<reference evidence="1" key="2">
    <citation type="journal article" date="2007" name="Science">
        <title>Draft genome sequence of the sexually transmitted pathogen Trichomonas vaginalis.</title>
        <authorList>
            <person name="Carlton J.M."/>
            <person name="Hirt R.P."/>
            <person name="Silva J.C."/>
            <person name="Delcher A.L."/>
            <person name="Schatz M."/>
            <person name="Zhao Q."/>
            <person name="Wortman J.R."/>
            <person name="Bidwell S.L."/>
            <person name="Alsmark U.C.M."/>
            <person name="Besteiro S."/>
            <person name="Sicheritz-Ponten T."/>
            <person name="Noel C.J."/>
            <person name="Dacks J.B."/>
            <person name="Foster P.G."/>
            <person name="Simillion C."/>
            <person name="Van de Peer Y."/>
            <person name="Miranda-Saavedra D."/>
            <person name="Barton G.J."/>
            <person name="Westrop G.D."/>
            <person name="Mueller S."/>
            <person name="Dessi D."/>
            <person name="Fiori P.L."/>
            <person name="Ren Q."/>
            <person name="Paulsen I."/>
            <person name="Zhang H."/>
            <person name="Bastida-Corcuera F.D."/>
            <person name="Simoes-Barbosa A."/>
            <person name="Brown M.T."/>
            <person name="Hayes R.D."/>
            <person name="Mukherjee M."/>
            <person name="Okumura C.Y."/>
            <person name="Schneider R."/>
            <person name="Smith A.J."/>
            <person name="Vanacova S."/>
            <person name="Villalvazo M."/>
            <person name="Haas B.J."/>
            <person name="Pertea M."/>
            <person name="Feldblyum T.V."/>
            <person name="Utterback T.R."/>
            <person name="Shu C.L."/>
            <person name="Osoegawa K."/>
            <person name="de Jong P.J."/>
            <person name="Hrdy I."/>
            <person name="Horvathova L."/>
            <person name="Zubacova Z."/>
            <person name="Dolezal P."/>
            <person name="Malik S.B."/>
            <person name="Logsdon J.M. Jr."/>
            <person name="Henze K."/>
            <person name="Gupta A."/>
            <person name="Wang C.C."/>
            <person name="Dunne R.L."/>
            <person name="Upcroft J.A."/>
            <person name="Upcroft P."/>
            <person name="White O."/>
            <person name="Salzberg S.L."/>
            <person name="Tang P."/>
            <person name="Chiu C.-H."/>
            <person name="Lee Y.-S."/>
            <person name="Embley T.M."/>
            <person name="Coombs G.H."/>
            <person name="Mottram J.C."/>
            <person name="Tachezy J."/>
            <person name="Fraser-Liggett C.M."/>
            <person name="Johnson P.J."/>
        </authorList>
    </citation>
    <scope>NUCLEOTIDE SEQUENCE [LARGE SCALE GENOMIC DNA]</scope>
    <source>
        <strain evidence="1">G3</strain>
    </source>
</reference>